<dbReference type="SUPFAM" id="SSF82171">
    <property type="entry name" value="DPP6 N-terminal domain-like"/>
    <property type="match status" value="1"/>
</dbReference>
<sequence>MKSNLMIHDVATGTDKLLLSFDDHMEAPNWSPDGTGLVINGGGKLFNVPLDTPKLYAIDTGFAKKLNNDHGISPDGTRLVISDETEAGESAIYTLPIGGSTPRRVTEKTPSYWHGWSPDGQTLAYTANRGEGFEIFTISVDGGQEAQVTHGFDHCDGPDYTTDGTWIWFNGEISGDVQLWRIRPNGTDLQQMTDENSVNWFPHPSPDGRHVLYLAYPAGTEGHPFGKDVELRLMPSEGGESRSLTALYGGQGTINVPCWSPDSTCFAYMSYDR</sequence>
<keyword evidence="3" id="KW-1185">Reference proteome</keyword>
<protein>
    <recommendedName>
        <fullName evidence="4">Translocation protein TolB</fullName>
    </recommendedName>
</protein>
<reference evidence="2 3" key="1">
    <citation type="submission" date="2022-01" db="EMBL/GenBank/DDBJ databases">
        <title>Maritalea mediterranea sp. nov., isolated from marine plastic residues from the Malva-rosa beach (Valencia, Spain).</title>
        <authorList>
            <person name="Vidal-Verdu A."/>
            <person name="Molina-Menor E."/>
            <person name="Pascual J."/>
            <person name="Pereto J."/>
            <person name="Porcar M."/>
        </authorList>
    </citation>
    <scope>NUCLEOTIDE SEQUENCE [LARGE SCALE GENOMIC DNA]</scope>
    <source>
        <strain evidence="2 3">P4.10X</strain>
    </source>
</reference>
<dbReference type="Gene3D" id="2.120.10.30">
    <property type="entry name" value="TolB, C-terminal domain"/>
    <property type="match status" value="1"/>
</dbReference>
<evidence type="ECO:0000313" key="2">
    <source>
        <dbReference type="EMBL" id="MCF4098494.1"/>
    </source>
</evidence>
<organism evidence="2 3">
    <name type="scientific">Maritalea mediterranea</name>
    <dbReference type="NCBI Taxonomy" id="2909667"/>
    <lineage>
        <taxon>Bacteria</taxon>
        <taxon>Pseudomonadati</taxon>
        <taxon>Pseudomonadota</taxon>
        <taxon>Alphaproteobacteria</taxon>
        <taxon>Hyphomicrobiales</taxon>
        <taxon>Devosiaceae</taxon>
        <taxon>Maritalea</taxon>
    </lineage>
</organism>
<proteinExistence type="inferred from homology"/>
<gene>
    <name evidence="2" type="ORF">L1I42_08330</name>
</gene>
<dbReference type="Pfam" id="PF07676">
    <property type="entry name" value="PD40"/>
    <property type="match status" value="1"/>
</dbReference>
<dbReference type="EMBL" id="JAKGTI010000001">
    <property type="protein sequence ID" value="MCF4098494.1"/>
    <property type="molecule type" value="Genomic_DNA"/>
</dbReference>
<name>A0ABS9E6J3_9HYPH</name>
<accession>A0ABS9E6J3</accession>
<evidence type="ECO:0008006" key="4">
    <source>
        <dbReference type="Google" id="ProtNLM"/>
    </source>
</evidence>
<comment type="similarity">
    <text evidence="1">Belongs to the TolB family.</text>
</comment>
<dbReference type="PANTHER" id="PTHR36842:SF1">
    <property type="entry name" value="PROTEIN TOLB"/>
    <property type="match status" value="1"/>
</dbReference>
<comment type="caution">
    <text evidence="2">The sequence shown here is derived from an EMBL/GenBank/DDBJ whole genome shotgun (WGS) entry which is preliminary data.</text>
</comment>
<evidence type="ECO:0000313" key="3">
    <source>
        <dbReference type="Proteomes" id="UP001201217"/>
    </source>
</evidence>
<dbReference type="PANTHER" id="PTHR36842">
    <property type="entry name" value="PROTEIN TOLB HOMOLOG"/>
    <property type="match status" value="1"/>
</dbReference>
<dbReference type="Proteomes" id="UP001201217">
    <property type="component" value="Unassembled WGS sequence"/>
</dbReference>
<dbReference type="InterPro" id="IPR011659">
    <property type="entry name" value="WD40"/>
</dbReference>
<dbReference type="InterPro" id="IPR011042">
    <property type="entry name" value="6-blade_b-propeller_TolB-like"/>
</dbReference>
<dbReference type="RefSeq" id="WP_236114012.1">
    <property type="nucleotide sequence ID" value="NZ_JAKGTI010000001.1"/>
</dbReference>
<evidence type="ECO:0000256" key="1">
    <source>
        <dbReference type="ARBA" id="ARBA00009820"/>
    </source>
</evidence>